<keyword evidence="2" id="KW-1185">Reference proteome</keyword>
<dbReference type="EMBL" id="MK770119">
    <property type="protein sequence ID" value="QCW23829.1"/>
    <property type="molecule type" value="Genomic_DNA"/>
</dbReference>
<proteinExistence type="predicted"/>
<evidence type="ECO:0000313" key="2">
    <source>
        <dbReference type="Proteomes" id="UP000308921"/>
    </source>
</evidence>
<sequence length="56" mass="6321">MKKIKVTFKCCGSTHIFTKYREYAVCNCGKCGYDSGDGYISRTIGPAHLIERKEVN</sequence>
<gene>
    <name evidence="1" type="ORF">AAS21_gp091</name>
</gene>
<organism evidence="1 2">
    <name type="scientific">Pantoea phage vB_PagS_AAS21</name>
    <dbReference type="NCBI Taxonomy" id="2575261"/>
    <lineage>
        <taxon>Viruses</taxon>
        <taxon>Duplodnaviria</taxon>
        <taxon>Heunggongvirae</taxon>
        <taxon>Uroviricota</taxon>
        <taxon>Caudoviricetes</taxon>
        <taxon>Demerecviridae</taxon>
        <taxon>Keyvirus</taxon>
        <taxon>Keyvirus AAS21</taxon>
    </lineage>
</organism>
<dbReference type="Proteomes" id="UP000308921">
    <property type="component" value="Segment"/>
</dbReference>
<evidence type="ECO:0000313" key="1">
    <source>
        <dbReference type="EMBL" id="QCW23829.1"/>
    </source>
</evidence>
<reference evidence="1 2" key="1">
    <citation type="submission" date="2019-04" db="EMBL/GenBank/DDBJ databases">
        <title>Complete genome sequence of Pantoea bacteriophage vB_PagS_AAS21.</title>
        <authorList>
            <person name="Truncaite L."/>
            <person name="Simoliuniene M."/>
            <person name="Zajanckauskaite A."/>
            <person name="Meskys R."/>
            <person name="Simoliunas E."/>
        </authorList>
    </citation>
    <scope>NUCLEOTIDE SEQUENCE [LARGE SCALE GENOMIC DNA]</scope>
</reference>
<accession>A0A4Y5P1J6</accession>
<protein>
    <submittedName>
        <fullName evidence="1">Uncharacterized protein</fullName>
    </submittedName>
</protein>
<name>A0A4Y5P1J6_9CAUD</name>